<dbReference type="AlphaFoldDB" id="A0A8J2SYB4"/>
<proteinExistence type="predicted"/>
<evidence type="ECO:0000313" key="3">
    <source>
        <dbReference type="Proteomes" id="UP000789595"/>
    </source>
</evidence>
<feature type="signal peptide" evidence="1">
    <location>
        <begin position="1"/>
        <end position="18"/>
    </location>
</feature>
<evidence type="ECO:0000256" key="1">
    <source>
        <dbReference type="SAM" id="SignalP"/>
    </source>
</evidence>
<dbReference type="InterPro" id="IPR016035">
    <property type="entry name" value="Acyl_Trfase/lysoPLipase"/>
</dbReference>
<accession>A0A8J2SYB4</accession>
<gene>
    <name evidence="2" type="ORF">PECAL_6P17820</name>
</gene>
<organism evidence="2 3">
    <name type="scientific">Pelagomonas calceolata</name>
    <dbReference type="NCBI Taxonomy" id="35677"/>
    <lineage>
        <taxon>Eukaryota</taxon>
        <taxon>Sar</taxon>
        <taxon>Stramenopiles</taxon>
        <taxon>Ochrophyta</taxon>
        <taxon>Pelagophyceae</taxon>
        <taxon>Pelagomonadales</taxon>
        <taxon>Pelagomonadaceae</taxon>
        <taxon>Pelagomonas</taxon>
    </lineage>
</organism>
<reference evidence="2" key="1">
    <citation type="submission" date="2021-11" db="EMBL/GenBank/DDBJ databases">
        <authorList>
            <consortium name="Genoscope - CEA"/>
            <person name="William W."/>
        </authorList>
    </citation>
    <scope>NUCLEOTIDE SEQUENCE</scope>
</reference>
<dbReference type="EMBL" id="CAKKNE010000006">
    <property type="protein sequence ID" value="CAH0380142.1"/>
    <property type="molecule type" value="Genomic_DNA"/>
</dbReference>
<dbReference type="Gene3D" id="3.40.1090.10">
    <property type="entry name" value="Cytosolic phospholipase A2 catalytic domain"/>
    <property type="match status" value="1"/>
</dbReference>
<dbReference type="OrthoDB" id="4084751at2759"/>
<name>A0A8J2SYB4_9STRA</name>
<comment type="caution">
    <text evidence="2">The sequence shown here is derived from an EMBL/GenBank/DDBJ whole genome shotgun (WGS) entry which is preliminary data.</text>
</comment>
<evidence type="ECO:0000313" key="2">
    <source>
        <dbReference type="EMBL" id="CAH0380142.1"/>
    </source>
</evidence>
<keyword evidence="1" id="KW-0732">Signal</keyword>
<keyword evidence="3" id="KW-1185">Reference proteome</keyword>
<evidence type="ECO:0008006" key="4">
    <source>
        <dbReference type="Google" id="ProtNLM"/>
    </source>
</evidence>
<protein>
    <recommendedName>
        <fullName evidence="4">PLA2c domain-containing protein</fullName>
    </recommendedName>
</protein>
<sequence>MRSLVCALLLLACYAVDALCSETRDPVGCVAKGCTWCAAATHRGCSRSGGACPKHCSTTKHLGDLASCPDLPVTRVSATDAGPTVGAAGPDTSAIASSVLVSGPSSPVGVGVGFSGGGSRAFACTFGWVRALRDLGLWHANLTVAGISGAAWFLAPFAYATADEAALLGEYLEPERLSAKMVAASGGSMASLPGPIIAKCTARLLGVLGTLDSEGLGRIWRDVIDSTFLKPLGVVGTRPVAASAAAAADLKRRNPGTFDRKLYKPLVPRNASAPVPIMLGALEGPASIAPLKSDAPYFSLAMGPNWAGVPGARRVTYTSRRKNHTETVAVGGFVESWALGAIPFLTVEQTMPRGRRRVDGVGEHVEVALGTAPTGIADSLGIASMAPARLFLESLPPIGRAISAGTGFLDTVPTVRVWASSVDEAPTTPPLQAVGDGGDLSNTGAPYLLQRGHDRLVIFDCAETPLNVSWDPRARSPTTTDVDAYLPPLFGLRSRGDKGVEAETARNHVFDTEGFPRLVEALQAAARSGFGAVARVALTTVRNDFFGVEAGRAVDVTLVYLDLPKRWVDALPKETVKAIRRYRGFPETPTISDLDLTRSEVSLLAQLCSWVVRQHADLLRDALLY</sequence>
<dbReference type="SUPFAM" id="SSF52151">
    <property type="entry name" value="FabD/lysophospholipase-like"/>
    <property type="match status" value="1"/>
</dbReference>
<dbReference type="Proteomes" id="UP000789595">
    <property type="component" value="Unassembled WGS sequence"/>
</dbReference>
<feature type="chain" id="PRO_5035162060" description="PLA2c domain-containing protein" evidence="1">
    <location>
        <begin position="19"/>
        <end position="625"/>
    </location>
</feature>